<accession>A0A1J4JCC7</accession>
<dbReference type="GO" id="GO:0019843">
    <property type="term" value="F:rRNA binding"/>
    <property type="evidence" value="ECO:0007669"/>
    <property type="project" value="TreeGrafter"/>
</dbReference>
<evidence type="ECO:0000313" key="3">
    <source>
        <dbReference type="Proteomes" id="UP000179807"/>
    </source>
</evidence>
<gene>
    <name evidence="2" type="ORF">TRFO_38936</name>
</gene>
<dbReference type="GO" id="GO:0030687">
    <property type="term" value="C:preribosome, large subunit precursor"/>
    <property type="evidence" value="ECO:0007669"/>
    <property type="project" value="TreeGrafter"/>
</dbReference>
<reference evidence="2" key="1">
    <citation type="submission" date="2016-10" db="EMBL/GenBank/DDBJ databases">
        <authorList>
            <person name="Benchimol M."/>
            <person name="Almeida L.G."/>
            <person name="Vasconcelos A.T."/>
            <person name="Perreira-Neves A."/>
            <person name="Rosa I.A."/>
            <person name="Tasca T."/>
            <person name="Bogo M.R."/>
            <person name="de Souza W."/>
        </authorList>
    </citation>
    <scope>NUCLEOTIDE SEQUENCE [LARGE SCALE GENOMIC DNA]</scope>
    <source>
        <strain evidence="2">K</strain>
    </source>
</reference>
<name>A0A1J4JCC7_9EUKA</name>
<dbReference type="InterPro" id="IPR027417">
    <property type="entry name" value="P-loop_NTPase"/>
</dbReference>
<feature type="region of interest" description="Disordered" evidence="1">
    <location>
        <begin position="712"/>
        <end position="732"/>
    </location>
</feature>
<feature type="region of interest" description="Disordered" evidence="1">
    <location>
        <begin position="1"/>
        <end position="228"/>
    </location>
</feature>
<feature type="compositionally biased region" description="Basic and acidic residues" evidence="1">
    <location>
        <begin position="144"/>
        <end position="153"/>
    </location>
</feature>
<feature type="compositionally biased region" description="Basic and acidic residues" evidence="1">
    <location>
        <begin position="25"/>
        <end position="47"/>
    </location>
</feature>
<dbReference type="PANTHER" id="PTHR12661">
    <property type="entry name" value="PETER PAN-RELATED"/>
    <property type="match status" value="1"/>
</dbReference>
<feature type="compositionally biased region" description="Low complexity" evidence="1">
    <location>
        <begin position="66"/>
        <end position="81"/>
    </location>
</feature>
<proteinExistence type="predicted"/>
<dbReference type="Proteomes" id="UP000179807">
    <property type="component" value="Unassembled WGS sequence"/>
</dbReference>
<dbReference type="InterPro" id="IPR045112">
    <property type="entry name" value="PPAN-like"/>
</dbReference>
<comment type="caution">
    <text evidence="2">The sequence shown here is derived from an EMBL/GenBank/DDBJ whole genome shotgun (WGS) entry which is preliminary data.</text>
</comment>
<dbReference type="VEuPathDB" id="TrichDB:TRFO_38936"/>
<protein>
    <submittedName>
        <fullName evidence="2">Uncharacterized protein</fullName>
    </submittedName>
</protein>
<feature type="compositionally biased region" description="Acidic residues" evidence="1">
    <location>
        <begin position="273"/>
        <end position="306"/>
    </location>
</feature>
<dbReference type="RefSeq" id="XP_068348053.1">
    <property type="nucleotide sequence ID" value="XM_068512337.1"/>
</dbReference>
<dbReference type="GO" id="GO:0000027">
    <property type="term" value="P:ribosomal large subunit assembly"/>
    <property type="evidence" value="ECO:0007669"/>
    <property type="project" value="TreeGrafter"/>
</dbReference>
<feature type="compositionally biased region" description="Polar residues" evidence="1">
    <location>
        <begin position="49"/>
        <end position="65"/>
    </location>
</feature>
<keyword evidence="3" id="KW-1185">Reference proteome</keyword>
<dbReference type="AlphaFoldDB" id="A0A1J4JCC7"/>
<dbReference type="GeneID" id="94847041"/>
<organism evidence="2 3">
    <name type="scientific">Tritrichomonas foetus</name>
    <dbReference type="NCBI Taxonomy" id="1144522"/>
    <lineage>
        <taxon>Eukaryota</taxon>
        <taxon>Metamonada</taxon>
        <taxon>Parabasalia</taxon>
        <taxon>Tritrichomonadida</taxon>
        <taxon>Tritrichomonadidae</taxon>
        <taxon>Tritrichomonas</taxon>
    </lineage>
</organism>
<dbReference type="PANTHER" id="PTHR12661:SF5">
    <property type="entry name" value="SUPPRESSOR OF SWI4 1 HOMOLOG"/>
    <property type="match status" value="1"/>
</dbReference>
<sequence length="769" mass="89098">MEDEDLPYDDQIVSLKSPAQSSTSKNDKNKKSNQNDKSTHRLGERRTKYNQLFGLTNKKNNQSKFRQLPLNPQQNRPLNNQENLDSNATDDQEKKNDQKNAQKMNDKNDNLDKLNANDKKGENGVFNSKDNFYGNAAKYSQKGSNDKNDKQMNKDNQGQTNKQKGKLYQSSSNQNMSDNNKNVKSNNNNYNSNKGLESNKNKGKDNEDKNAKNKNLKNRNYKQPVDQVPADLFTAIEDDLENDYSDESEIVTKKKPSRREVRKKKEQTKYYNDEDDFEYDENDNAQKTEEEEEEEEEEEDADENDDSSLRLIATELLNEESFADHITGSLEFFNHSAVTFLTVGQTFEDAQRNYWFIRCHKYLEAQNIGNHGNYMFAYNDMTAFVKNVIAKHRFIESSAVSTLKTRIAICGPHRSGKSTLLSMFADQILIEMAVTGNWKNTAFFFWNMFEACPLFSDFKLLYLYVIEFCIRSMTIQRPELGPHYELLVKYFSSIFDYRNTPKLKKNFSKQPQFQKFSQSCEAIAQLFISLWNNSETHIPFLTMIFQLPCLIASAAGFSNVFMFIDNIEYSNVFVYDDIQDIQQIQIHDVVNILLERTNYIISCEDQEEMFQTLDEKTEIISTSQLQAQTGYTDSQFIVNFTIGEDLRPRQAEFERVTLTSSYCGEIPAFVSLWETINSLADDISNLEKEMESNKPSNENNDTDELLNEEELEAKAEAEAAAEDKYYKQKEEKEEMEEALNSLIQNFVNNLVFTHDGEKLKVVSVRRSNK</sequence>
<evidence type="ECO:0000256" key="1">
    <source>
        <dbReference type="SAM" id="MobiDB-lite"/>
    </source>
</evidence>
<dbReference type="SUPFAM" id="SSF52540">
    <property type="entry name" value="P-loop containing nucleoside triphosphate hydrolases"/>
    <property type="match status" value="1"/>
</dbReference>
<feature type="compositionally biased region" description="Basic and acidic residues" evidence="1">
    <location>
        <begin position="197"/>
        <end position="211"/>
    </location>
</feature>
<dbReference type="EMBL" id="MLAK01001281">
    <property type="protein sequence ID" value="OHS94916.1"/>
    <property type="molecule type" value="Genomic_DNA"/>
</dbReference>
<feature type="region of interest" description="Disordered" evidence="1">
    <location>
        <begin position="245"/>
        <end position="307"/>
    </location>
</feature>
<feature type="compositionally biased region" description="Basic residues" evidence="1">
    <location>
        <begin position="253"/>
        <end position="266"/>
    </location>
</feature>
<feature type="compositionally biased region" description="Low complexity" evidence="1">
    <location>
        <begin position="170"/>
        <end position="196"/>
    </location>
</feature>
<feature type="compositionally biased region" description="Basic and acidic residues" evidence="1">
    <location>
        <begin position="91"/>
        <end position="122"/>
    </location>
</feature>
<evidence type="ECO:0000313" key="2">
    <source>
        <dbReference type="EMBL" id="OHS94916.1"/>
    </source>
</evidence>